<dbReference type="EMBL" id="JASCZI010125659">
    <property type="protein sequence ID" value="MED6166309.1"/>
    <property type="molecule type" value="Genomic_DNA"/>
</dbReference>
<protein>
    <submittedName>
        <fullName evidence="1">Uncharacterized protein</fullName>
    </submittedName>
</protein>
<sequence length="138" mass="15904">MATKPILSTHRRRKPRIGVVDQQARMPSHVCTTSNVTLTSPNFTRSTHRRGSQRICVESIKYDPMCWTSSNPRMSVEDLFILPHLKSHAYAQNSKHMRGKPRSSCKHHDPRTHVEDQVYARRTLKNNSTCKAKMKTHA</sequence>
<gene>
    <name evidence="1" type="ORF">PIB30_107995</name>
</gene>
<organism evidence="1 2">
    <name type="scientific">Stylosanthes scabra</name>
    <dbReference type="NCBI Taxonomy" id="79078"/>
    <lineage>
        <taxon>Eukaryota</taxon>
        <taxon>Viridiplantae</taxon>
        <taxon>Streptophyta</taxon>
        <taxon>Embryophyta</taxon>
        <taxon>Tracheophyta</taxon>
        <taxon>Spermatophyta</taxon>
        <taxon>Magnoliopsida</taxon>
        <taxon>eudicotyledons</taxon>
        <taxon>Gunneridae</taxon>
        <taxon>Pentapetalae</taxon>
        <taxon>rosids</taxon>
        <taxon>fabids</taxon>
        <taxon>Fabales</taxon>
        <taxon>Fabaceae</taxon>
        <taxon>Papilionoideae</taxon>
        <taxon>50 kb inversion clade</taxon>
        <taxon>dalbergioids sensu lato</taxon>
        <taxon>Dalbergieae</taxon>
        <taxon>Pterocarpus clade</taxon>
        <taxon>Stylosanthes</taxon>
    </lineage>
</organism>
<evidence type="ECO:0000313" key="1">
    <source>
        <dbReference type="EMBL" id="MED6166309.1"/>
    </source>
</evidence>
<proteinExistence type="predicted"/>
<dbReference type="Proteomes" id="UP001341840">
    <property type="component" value="Unassembled WGS sequence"/>
</dbReference>
<evidence type="ECO:0000313" key="2">
    <source>
        <dbReference type="Proteomes" id="UP001341840"/>
    </source>
</evidence>
<accession>A0ABU6UZ57</accession>
<name>A0ABU6UZ57_9FABA</name>
<reference evidence="1 2" key="1">
    <citation type="journal article" date="2023" name="Plants (Basel)">
        <title>Bridging the Gap: Combining Genomics and Transcriptomics Approaches to Understand Stylosanthes scabra, an Orphan Legume from the Brazilian Caatinga.</title>
        <authorList>
            <person name="Ferreira-Neto J.R.C."/>
            <person name="da Silva M.D."/>
            <person name="Binneck E."/>
            <person name="de Melo N.F."/>
            <person name="da Silva R.H."/>
            <person name="de Melo A.L.T.M."/>
            <person name="Pandolfi V."/>
            <person name="Bustamante F.O."/>
            <person name="Brasileiro-Vidal A.C."/>
            <person name="Benko-Iseppon A.M."/>
        </authorList>
    </citation>
    <scope>NUCLEOTIDE SEQUENCE [LARGE SCALE GENOMIC DNA]</scope>
    <source>
        <tissue evidence="1">Leaves</tissue>
    </source>
</reference>
<keyword evidence="2" id="KW-1185">Reference proteome</keyword>
<comment type="caution">
    <text evidence="1">The sequence shown here is derived from an EMBL/GenBank/DDBJ whole genome shotgun (WGS) entry which is preliminary data.</text>
</comment>